<dbReference type="AlphaFoldDB" id="A0A9X3RAF0"/>
<keyword evidence="2" id="KW-0964">Secreted</keyword>
<dbReference type="Gene3D" id="2.160.20.10">
    <property type="entry name" value="Single-stranded right-handed beta-helix, Pectin lyase-like"/>
    <property type="match status" value="1"/>
</dbReference>
<dbReference type="InterPro" id="IPR022441">
    <property type="entry name" value="Para_beta_helix_rpt-2"/>
</dbReference>
<dbReference type="Pfam" id="PF13229">
    <property type="entry name" value="Beta_helix"/>
    <property type="match status" value="1"/>
</dbReference>
<dbReference type="NCBIfam" id="TIGR03804">
    <property type="entry name" value="para_beta_helix"/>
    <property type="match status" value="1"/>
</dbReference>
<dbReference type="SUPFAM" id="SSF51126">
    <property type="entry name" value="Pectin lyase-like"/>
    <property type="match status" value="2"/>
</dbReference>
<proteinExistence type="predicted"/>
<dbReference type="Proteomes" id="UP001152172">
    <property type="component" value="Unassembled WGS sequence"/>
</dbReference>
<feature type="domain" description="Right handed beta helix" evidence="5">
    <location>
        <begin position="158"/>
        <end position="364"/>
    </location>
</feature>
<keyword evidence="3" id="KW-0732">Signal</keyword>
<dbReference type="EMBL" id="JAMKBI010000003">
    <property type="protein sequence ID" value="MCZ8533027.1"/>
    <property type="molecule type" value="Genomic_DNA"/>
</dbReference>
<name>A0A9X3RAF0_9BACI</name>
<dbReference type="GO" id="GO:0016837">
    <property type="term" value="F:carbon-oxygen lyase activity, acting on polysaccharides"/>
    <property type="evidence" value="ECO:0007669"/>
    <property type="project" value="TreeGrafter"/>
</dbReference>
<keyword evidence="4" id="KW-0812">Transmembrane</keyword>
<dbReference type="InterPro" id="IPR039448">
    <property type="entry name" value="Beta_helix"/>
</dbReference>
<keyword evidence="4" id="KW-1133">Transmembrane helix</keyword>
<keyword evidence="4" id="KW-0472">Membrane</keyword>
<dbReference type="PANTHER" id="PTHR40088:SF2">
    <property type="entry name" value="SECRETED SUGAR HYDROLASE"/>
    <property type="match status" value="1"/>
</dbReference>
<evidence type="ECO:0000256" key="4">
    <source>
        <dbReference type="SAM" id="Phobius"/>
    </source>
</evidence>
<evidence type="ECO:0000313" key="6">
    <source>
        <dbReference type="EMBL" id="MCZ8533027.1"/>
    </source>
</evidence>
<dbReference type="SMART" id="SM00710">
    <property type="entry name" value="PbH1"/>
    <property type="match status" value="7"/>
</dbReference>
<dbReference type="InterPro" id="IPR011050">
    <property type="entry name" value="Pectin_lyase_fold/virulence"/>
</dbReference>
<dbReference type="RefSeq" id="WP_269921476.1">
    <property type="nucleotide sequence ID" value="NZ_JAMKBI010000003.1"/>
</dbReference>
<comment type="subcellular location">
    <subcellularLocation>
        <location evidence="1">Secreted</location>
    </subcellularLocation>
</comment>
<evidence type="ECO:0000259" key="5">
    <source>
        <dbReference type="Pfam" id="PF13229"/>
    </source>
</evidence>
<evidence type="ECO:0000256" key="2">
    <source>
        <dbReference type="ARBA" id="ARBA00022525"/>
    </source>
</evidence>
<feature type="transmembrane region" description="Helical" evidence="4">
    <location>
        <begin position="7"/>
        <end position="28"/>
    </location>
</feature>
<dbReference type="InterPro" id="IPR052052">
    <property type="entry name" value="Polysaccharide_Lyase_9"/>
</dbReference>
<evidence type="ECO:0000313" key="7">
    <source>
        <dbReference type="Proteomes" id="UP001152172"/>
    </source>
</evidence>
<dbReference type="GO" id="GO:0005576">
    <property type="term" value="C:extracellular region"/>
    <property type="evidence" value="ECO:0007669"/>
    <property type="project" value="UniProtKB-SubCell"/>
</dbReference>
<dbReference type="InterPro" id="IPR012334">
    <property type="entry name" value="Pectin_lyas_fold"/>
</dbReference>
<accession>A0A9X3RAF0</accession>
<organism evidence="6 7">
    <name type="scientific">Psychrobacillus psychrodurans</name>
    <dbReference type="NCBI Taxonomy" id="126157"/>
    <lineage>
        <taxon>Bacteria</taxon>
        <taxon>Bacillati</taxon>
        <taxon>Bacillota</taxon>
        <taxon>Bacilli</taxon>
        <taxon>Bacillales</taxon>
        <taxon>Bacillaceae</taxon>
        <taxon>Psychrobacillus</taxon>
    </lineage>
</organism>
<gene>
    <name evidence="6" type="ORF">M9R61_06620</name>
</gene>
<dbReference type="InterPro" id="IPR006626">
    <property type="entry name" value="PbH1"/>
</dbReference>
<comment type="caution">
    <text evidence="6">The sequence shown here is derived from an EMBL/GenBank/DDBJ whole genome shotgun (WGS) entry which is preliminary data.</text>
</comment>
<reference evidence="6" key="1">
    <citation type="submission" date="2022-05" db="EMBL/GenBank/DDBJ databases">
        <authorList>
            <person name="Colautti A."/>
            <person name="Iacumin L."/>
        </authorList>
    </citation>
    <scope>NUCLEOTIDE SEQUENCE</scope>
    <source>
        <strain evidence="6">DSM 30747</strain>
    </source>
</reference>
<keyword evidence="7" id="KW-1185">Reference proteome</keyword>
<evidence type="ECO:0000256" key="3">
    <source>
        <dbReference type="ARBA" id="ARBA00022729"/>
    </source>
</evidence>
<sequence>MDIKRSIFSYLAINVAIILVLISAYSFIAFTIPANAISSEKGIFYVSENGNDSNDGTIDAPWKTIQKAADTLNNGETVYVRGGTYSEFIHITNSGSKEEGFISFKAFPGEQPVLDGKNLVLTSENRALFYIENASYILIDGFEIRNLSTSDSDRYPAGVLVKEGSSSIQLVNNNVHHIQNKSSKGNAHGILFYANSAYSMSNIVIKNNDIHHLTLGNSEALTLSGNLDGFTITENTIHHNNNIGIDVAGFYEACTISNCVDQVRNGTISNNKVYNNSSGKNPAYNGSHSAGGIYADGSTDIVIEKNLIYNNDFGIELASENYGKNTDYVTVKDNVIYNNNGAGIIIGGSSKSNGGAYKNIIINNILSFNDQLNEGFGEITIQANASKNQFINNTIYSKNKNKTIQQNDKEEISNLFISNHIYSFEKQPSLTKIIINKLKKVR</sequence>
<dbReference type="PANTHER" id="PTHR40088">
    <property type="entry name" value="PECTATE LYASE (EUROFUNG)"/>
    <property type="match status" value="1"/>
</dbReference>
<protein>
    <submittedName>
        <fullName evidence="6">Right-handed parallel beta-helix repeat-containing protein</fullName>
    </submittedName>
</protein>
<evidence type="ECO:0000256" key="1">
    <source>
        <dbReference type="ARBA" id="ARBA00004613"/>
    </source>
</evidence>